<organism evidence="1 2">
    <name type="scientific">Adonisia turfae CCMR0082</name>
    <dbReference type="NCBI Taxonomy" id="2304604"/>
    <lineage>
        <taxon>Bacteria</taxon>
        <taxon>Bacillati</taxon>
        <taxon>Cyanobacteriota</taxon>
        <taxon>Adonisia</taxon>
        <taxon>Adonisia turfae</taxon>
    </lineage>
</organism>
<protein>
    <submittedName>
        <fullName evidence="1">Uncharacterized protein</fullName>
    </submittedName>
</protein>
<reference evidence="1 2" key="1">
    <citation type="journal article" date="2020" name="Microb. Ecol.">
        <title>Ecogenomics of the Marine Benthic Filamentous Cyanobacterium Adonisia.</title>
        <authorList>
            <person name="Walter J.M."/>
            <person name="Coutinho F.H."/>
            <person name="Leomil L."/>
            <person name="Hargreaves P.I."/>
            <person name="Campeao M.E."/>
            <person name="Vieira V.V."/>
            <person name="Silva B.S."/>
            <person name="Fistarol G.O."/>
            <person name="Salomon P.S."/>
            <person name="Sawabe T."/>
            <person name="Mino S."/>
            <person name="Hosokawa M."/>
            <person name="Miyashita H."/>
            <person name="Maruyama F."/>
            <person name="van Verk M.C."/>
            <person name="Dutilh B.E."/>
            <person name="Thompson C.C."/>
            <person name="Thompson F.L."/>
        </authorList>
    </citation>
    <scope>NUCLEOTIDE SEQUENCE [LARGE SCALE GENOMIC DNA]</scope>
    <source>
        <strain evidence="1 2">CCMR0082</strain>
    </source>
</reference>
<accession>A0A6M0SCZ5</accession>
<proteinExistence type="predicted"/>
<sequence>MSEPVDRSKENKHAVTDPELCYKMGKKYGWDLKDIRPTGGRILKVNCVFYGEQTSFEDTRYGD</sequence>
<dbReference type="Proteomes" id="UP000473574">
    <property type="component" value="Unassembled WGS sequence"/>
</dbReference>
<evidence type="ECO:0000313" key="1">
    <source>
        <dbReference type="EMBL" id="NEZ65542.1"/>
    </source>
</evidence>
<dbReference type="EMBL" id="QZCE01000002">
    <property type="protein sequence ID" value="NEZ65542.1"/>
    <property type="molecule type" value="Genomic_DNA"/>
</dbReference>
<name>A0A6M0SCZ5_9CYAN</name>
<comment type="caution">
    <text evidence="1">The sequence shown here is derived from an EMBL/GenBank/DDBJ whole genome shotgun (WGS) entry which is preliminary data.</text>
</comment>
<dbReference type="RefSeq" id="WP_163666705.1">
    <property type="nucleotide sequence ID" value="NZ_QZCE01000002.1"/>
</dbReference>
<evidence type="ECO:0000313" key="2">
    <source>
        <dbReference type="Proteomes" id="UP000473574"/>
    </source>
</evidence>
<gene>
    <name evidence="1" type="ORF">D0962_22750</name>
</gene>
<dbReference type="AlphaFoldDB" id="A0A6M0SCZ5"/>